<evidence type="ECO:0000256" key="1">
    <source>
        <dbReference type="SAM" id="SignalP"/>
    </source>
</evidence>
<feature type="signal peptide" evidence="1">
    <location>
        <begin position="1"/>
        <end position="19"/>
    </location>
</feature>
<reference evidence="3 4" key="1">
    <citation type="submission" date="2023-11" db="EMBL/GenBank/DDBJ databases">
        <authorList>
            <person name="Okamura Y."/>
        </authorList>
    </citation>
    <scope>NUCLEOTIDE SEQUENCE [LARGE SCALE GENOMIC DNA]</scope>
</reference>
<comment type="caution">
    <text evidence="3">The sequence shown here is derived from an EMBL/GenBank/DDBJ whole genome shotgun (WGS) entry which is preliminary data.</text>
</comment>
<gene>
    <name evidence="3" type="ORF">LNINA_LOCUS6734</name>
</gene>
<evidence type="ECO:0000313" key="4">
    <source>
        <dbReference type="Proteomes" id="UP001497472"/>
    </source>
</evidence>
<organism evidence="3 4">
    <name type="scientific">Leptosia nina</name>
    <dbReference type="NCBI Taxonomy" id="320188"/>
    <lineage>
        <taxon>Eukaryota</taxon>
        <taxon>Metazoa</taxon>
        <taxon>Ecdysozoa</taxon>
        <taxon>Arthropoda</taxon>
        <taxon>Hexapoda</taxon>
        <taxon>Insecta</taxon>
        <taxon>Pterygota</taxon>
        <taxon>Neoptera</taxon>
        <taxon>Endopterygota</taxon>
        <taxon>Lepidoptera</taxon>
        <taxon>Glossata</taxon>
        <taxon>Ditrysia</taxon>
        <taxon>Papilionoidea</taxon>
        <taxon>Pieridae</taxon>
        <taxon>Pierinae</taxon>
        <taxon>Leptosia</taxon>
    </lineage>
</organism>
<name>A0AAV1JG72_9NEOP</name>
<dbReference type="Pfam" id="PF08246">
    <property type="entry name" value="Inhibitor_I29"/>
    <property type="match status" value="1"/>
</dbReference>
<dbReference type="Proteomes" id="UP001497472">
    <property type="component" value="Unassembled WGS sequence"/>
</dbReference>
<feature type="domain" description="Cathepsin propeptide inhibitor" evidence="2">
    <location>
        <begin position="60"/>
        <end position="116"/>
    </location>
</feature>
<dbReference type="EMBL" id="CAVLEF010000009">
    <property type="protein sequence ID" value="CAK1547243.1"/>
    <property type="molecule type" value="Genomic_DNA"/>
</dbReference>
<accession>A0AAV1JG72</accession>
<keyword evidence="1" id="KW-0732">Signal</keyword>
<feature type="chain" id="PRO_5043426938" description="Cathepsin propeptide inhibitor domain-containing protein" evidence="1">
    <location>
        <begin position="20"/>
        <end position="123"/>
    </location>
</feature>
<protein>
    <recommendedName>
        <fullName evidence="2">Cathepsin propeptide inhibitor domain-containing protein</fullName>
    </recommendedName>
</protein>
<proteinExistence type="predicted"/>
<sequence>MKCVIKFLLLITLFITVASEDFQDNPEDEKAFQEFYDQYDDDKEEKKPIVYDLKKSKELFTKYIKDFNKKYDTYEDYKTHYKNFVENLKYINSVNSGGRSFSTDINLFSDMKAEDIGGSNERK</sequence>
<evidence type="ECO:0000313" key="3">
    <source>
        <dbReference type="EMBL" id="CAK1547243.1"/>
    </source>
</evidence>
<dbReference type="SMART" id="SM00848">
    <property type="entry name" value="Inhibitor_I29"/>
    <property type="match status" value="1"/>
</dbReference>
<dbReference type="AlphaFoldDB" id="A0AAV1JG72"/>
<keyword evidence="4" id="KW-1185">Reference proteome</keyword>
<dbReference type="SUPFAM" id="SSF54001">
    <property type="entry name" value="Cysteine proteinases"/>
    <property type="match status" value="1"/>
</dbReference>
<dbReference type="InterPro" id="IPR038765">
    <property type="entry name" value="Papain-like_cys_pep_sf"/>
</dbReference>
<dbReference type="Gene3D" id="1.10.287.2250">
    <property type="match status" value="1"/>
</dbReference>
<dbReference type="InterPro" id="IPR013201">
    <property type="entry name" value="Prot_inhib_I29"/>
</dbReference>
<evidence type="ECO:0000259" key="2">
    <source>
        <dbReference type="SMART" id="SM00848"/>
    </source>
</evidence>